<protein>
    <recommendedName>
        <fullName evidence="3">Bacteriocin-type signal sequence-containing protein</fullName>
    </recommendedName>
</protein>
<dbReference type="EMBL" id="JBHMEX010000023">
    <property type="protein sequence ID" value="MFB9063610.1"/>
    <property type="molecule type" value="Genomic_DNA"/>
</dbReference>
<dbReference type="RefSeq" id="WP_290268105.1">
    <property type="nucleotide sequence ID" value="NZ_JAUFQQ010000005.1"/>
</dbReference>
<reference evidence="1 2" key="1">
    <citation type="submission" date="2024-09" db="EMBL/GenBank/DDBJ databases">
        <authorList>
            <person name="Sun Q."/>
            <person name="Mori K."/>
        </authorList>
    </citation>
    <scope>NUCLEOTIDE SEQUENCE [LARGE SCALE GENOMIC DNA]</scope>
    <source>
        <strain evidence="1 2">CECT 7908</strain>
    </source>
</reference>
<name>A0ABV5FJ94_9FLAO</name>
<sequence length="70" mass="7830">MLKNILNLEGVQKVTKIEQKEINGGKIPPDGECGTYQILPLSETACLNYDPYYRPVYIGPRQCSIMLAPC</sequence>
<evidence type="ECO:0000313" key="1">
    <source>
        <dbReference type="EMBL" id="MFB9063610.1"/>
    </source>
</evidence>
<evidence type="ECO:0000313" key="2">
    <source>
        <dbReference type="Proteomes" id="UP001589589"/>
    </source>
</evidence>
<dbReference type="Proteomes" id="UP001589589">
    <property type="component" value="Unassembled WGS sequence"/>
</dbReference>
<organism evidence="1 2">
    <name type="scientific">Flavobacterium branchiarum</name>
    <dbReference type="NCBI Taxonomy" id="1114870"/>
    <lineage>
        <taxon>Bacteria</taxon>
        <taxon>Pseudomonadati</taxon>
        <taxon>Bacteroidota</taxon>
        <taxon>Flavobacteriia</taxon>
        <taxon>Flavobacteriales</taxon>
        <taxon>Flavobacteriaceae</taxon>
        <taxon>Flavobacterium</taxon>
    </lineage>
</organism>
<proteinExistence type="predicted"/>
<accession>A0ABV5FJ94</accession>
<gene>
    <name evidence="1" type="ORF">ACFFUQ_06205</name>
</gene>
<comment type="caution">
    <text evidence="1">The sequence shown here is derived from an EMBL/GenBank/DDBJ whole genome shotgun (WGS) entry which is preliminary data.</text>
</comment>
<evidence type="ECO:0008006" key="3">
    <source>
        <dbReference type="Google" id="ProtNLM"/>
    </source>
</evidence>
<keyword evidence="2" id="KW-1185">Reference proteome</keyword>